<accession>A0A6A6QLX2</accession>
<sequence length="152" mass="15950">MGTRGTPLSPVILKKTKCSRRLGDHATSPPSHSPPHGQKDTVRIAEPSPSSWVRAGARFGVPTTGLALNGAGWSKGSAERDTPCISWMQGATGCPSSPARSLPASANQLTANSALNPNSLPKAASVRPGDCTNCMHSRPLLRHRPARLRMLG</sequence>
<dbReference type="AlphaFoldDB" id="A0A6A6QLX2"/>
<dbReference type="Proteomes" id="UP000799750">
    <property type="component" value="Unassembled WGS sequence"/>
</dbReference>
<evidence type="ECO:0000313" key="2">
    <source>
        <dbReference type="EMBL" id="KAF2492723.1"/>
    </source>
</evidence>
<evidence type="ECO:0000313" key="3">
    <source>
        <dbReference type="Proteomes" id="UP000799750"/>
    </source>
</evidence>
<reference evidence="2" key="1">
    <citation type="journal article" date="2020" name="Stud. Mycol.">
        <title>101 Dothideomycetes genomes: a test case for predicting lifestyles and emergence of pathogens.</title>
        <authorList>
            <person name="Haridas S."/>
            <person name="Albert R."/>
            <person name="Binder M."/>
            <person name="Bloem J."/>
            <person name="Labutti K."/>
            <person name="Salamov A."/>
            <person name="Andreopoulos B."/>
            <person name="Baker S."/>
            <person name="Barry K."/>
            <person name="Bills G."/>
            <person name="Bluhm B."/>
            <person name="Cannon C."/>
            <person name="Castanera R."/>
            <person name="Culley D."/>
            <person name="Daum C."/>
            <person name="Ezra D."/>
            <person name="Gonzalez J."/>
            <person name="Henrissat B."/>
            <person name="Kuo A."/>
            <person name="Liang C."/>
            <person name="Lipzen A."/>
            <person name="Lutzoni F."/>
            <person name="Magnuson J."/>
            <person name="Mondo S."/>
            <person name="Nolan M."/>
            <person name="Ohm R."/>
            <person name="Pangilinan J."/>
            <person name="Park H.-J."/>
            <person name="Ramirez L."/>
            <person name="Alfaro M."/>
            <person name="Sun H."/>
            <person name="Tritt A."/>
            <person name="Yoshinaga Y."/>
            <person name="Zwiers L.-H."/>
            <person name="Turgeon B."/>
            <person name="Goodwin S."/>
            <person name="Spatafora J."/>
            <person name="Crous P."/>
            <person name="Grigoriev I."/>
        </authorList>
    </citation>
    <scope>NUCLEOTIDE SEQUENCE</scope>
    <source>
        <strain evidence="2">CBS 269.34</strain>
    </source>
</reference>
<name>A0A6A6QLX2_9PEZI</name>
<protein>
    <submittedName>
        <fullName evidence="2">Uncharacterized protein</fullName>
    </submittedName>
</protein>
<dbReference type="EMBL" id="MU004193">
    <property type="protein sequence ID" value="KAF2492723.1"/>
    <property type="molecule type" value="Genomic_DNA"/>
</dbReference>
<keyword evidence="3" id="KW-1185">Reference proteome</keyword>
<evidence type="ECO:0000256" key="1">
    <source>
        <dbReference type="SAM" id="MobiDB-lite"/>
    </source>
</evidence>
<gene>
    <name evidence="2" type="ORF">BU16DRAFT_88740</name>
</gene>
<feature type="region of interest" description="Disordered" evidence="1">
    <location>
        <begin position="1"/>
        <end position="48"/>
    </location>
</feature>
<organism evidence="2 3">
    <name type="scientific">Lophium mytilinum</name>
    <dbReference type="NCBI Taxonomy" id="390894"/>
    <lineage>
        <taxon>Eukaryota</taxon>
        <taxon>Fungi</taxon>
        <taxon>Dikarya</taxon>
        <taxon>Ascomycota</taxon>
        <taxon>Pezizomycotina</taxon>
        <taxon>Dothideomycetes</taxon>
        <taxon>Pleosporomycetidae</taxon>
        <taxon>Mytilinidiales</taxon>
        <taxon>Mytilinidiaceae</taxon>
        <taxon>Lophium</taxon>
    </lineage>
</organism>
<proteinExistence type="predicted"/>